<dbReference type="AlphaFoldDB" id="A0A0F9H214"/>
<dbReference type="EMBL" id="LAZR01018275">
    <property type="protein sequence ID" value="KKL97011.1"/>
    <property type="molecule type" value="Genomic_DNA"/>
</dbReference>
<accession>A0A0F9H214</accession>
<reference evidence="1" key="1">
    <citation type="journal article" date="2015" name="Nature">
        <title>Complex archaea that bridge the gap between prokaryotes and eukaryotes.</title>
        <authorList>
            <person name="Spang A."/>
            <person name="Saw J.H."/>
            <person name="Jorgensen S.L."/>
            <person name="Zaremba-Niedzwiedzka K."/>
            <person name="Martijn J."/>
            <person name="Lind A.E."/>
            <person name="van Eijk R."/>
            <person name="Schleper C."/>
            <person name="Guy L."/>
            <person name="Ettema T.J."/>
        </authorList>
    </citation>
    <scope>NUCLEOTIDE SEQUENCE</scope>
</reference>
<comment type="caution">
    <text evidence="1">The sequence shown here is derived from an EMBL/GenBank/DDBJ whole genome shotgun (WGS) entry which is preliminary data.</text>
</comment>
<proteinExistence type="predicted"/>
<name>A0A0F9H214_9ZZZZ</name>
<protein>
    <submittedName>
        <fullName evidence="1">Uncharacterized protein</fullName>
    </submittedName>
</protein>
<sequence>MSYEGYERVLCRNGHLDEDDCYDANFTRDEWRCAVCGEPRCWWEQVDQTNDAGTQTHLVVHEQHQCCCAVCGDHHQSKAVQYCIPLEPEPEYPTTQHRNRPAPLVPVVRCGSTVLEAGEHFTTDEADRRYAELADQRWQQHQ</sequence>
<organism evidence="1">
    <name type="scientific">marine sediment metagenome</name>
    <dbReference type="NCBI Taxonomy" id="412755"/>
    <lineage>
        <taxon>unclassified sequences</taxon>
        <taxon>metagenomes</taxon>
        <taxon>ecological metagenomes</taxon>
    </lineage>
</organism>
<gene>
    <name evidence="1" type="ORF">LCGC14_1838720</name>
</gene>
<evidence type="ECO:0000313" key="1">
    <source>
        <dbReference type="EMBL" id="KKL97011.1"/>
    </source>
</evidence>